<evidence type="ECO:0000313" key="2">
    <source>
        <dbReference type="Proteomes" id="UP000239898"/>
    </source>
</evidence>
<sequence length="125" mass="13493">MADVSDVAVLKRLRGSGPWLRWMRQAMIGRLSVTARPVAAGRAVKRVDAGVVGEPGATGSTWRLHSALDLSPLQCEQARATALTWAKARGTSRSRRATSRWGMVVRRTGRASATCPIMAAMWCCA</sequence>
<gene>
    <name evidence="1" type="ORF">XthCFBP4691_20665</name>
</gene>
<dbReference type="EMBL" id="MIGX01000346">
    <property type="protein sequence ID" value="PPT72888.1"/>
    <property type="molecule type" value="Genomic_DNA"/>
</dbReference>
<proteinExistence type="predicted"/>
<dbReference type="Proteomes" id="UP000239898">
    <property type="component" value="Unassembled WGS sequence"/>
</dbReference>
<evidence type="ECO:0000313" key="1">
    <source>
        <dbReference type="EMBL" id="PPT72888.1"/>
    </source>
</evidence>
<accession>A0A2S6YZ71</accession>
<name>A0A2S6YZ71_9XANT</name>
<comment type="caution">
    <text evidence="1">The sequence shown here is derived from an EMBL/GenBank/DDBJ whole genome shotgun (WGS) entry which is preliminary data.</text>
</comment>
<dbReference type="AlphaFoldDB" id="A0A2S6YZ71"/>
<organism evidence="1 2">
    <name type="scientific">Xanthomonas theicola</name>
    <dbReference type="NCBI Taxonomy" id="56464"/>
    <lineage>
        <taxon>Bacteria</taxon>
        <taxon>Pseudomonadati</taxon>
        <taxon>Pseudomonadota</taxon>
        <taxon>Gammaproteobacteria</taxon>
        <taxon>Lysobacterales</taxon>
        <taxon>Lysobacteraceae</taxon>
        <taxon>Xanthomonas</taxon>
    </lineage>
</organism>
<keyword evidence="2" id="KW-1185">Reference proteome</keyword>
<reference evidence="1 2" key="1">
    <citation type="submission" date="2016-08" db="EMBL/GenBank/DDBJ databases">
        <title>Evolution of the type three secretion system and type three effector repertoires in Xanthomonas.</title>
        <authorList>
            <person name="Merda D."/>
            <person name="Briand M."/>
            <person name="Bosis E."/>
            <person name="Rousseau C."/>
            <person name="Portier P."/>
            <person name="Jacques M.-A."/>
            <person name="Fischer-Le Saux M."/>
        </authorList>
    </citation>
    <scope>NUCLEOTIDE SEQUENCE [LARGE SCALE GENOMIC DNA]</scope>
    <source>
        <strain evidence="1 2">CFBP 4691</strain>
    </source>
</reference>
<protein>
    <submittedName>
        <fullName evidence="1">Uncharacterized protein</fullName>
    </submittedName>
</protein>